<dbReference type="InterPro" id="IPR027417">
    <property type="entry name" value="P-loop_NTPase"/>
</dbReference>
<dbReference type="InterPro" id="IPR009019">
    <property type="entry name" value="KH_sf_prok-type"/>
</dbReference>
<feature type="binding site" evidence="8">
    <location>
        <begin position="61"/>
        <end position="65"/>
    </location>
    <ligand>
        <name>GTP</name>
        <dbReference type="ChEBI" id="CHEBI:37565"/>
    </ligand>
</feature>
<dbReference type="HAMAP" id="MF_00367">
    <property type="entry name" value="GTPase_Era"/>
    <property type="match status" value="1"/>
</dbReference>
<dbReference type="Pfam" id="PF07650">
    <property type="entry name" value="KH_2"/>
    <property type="match status" value="1"/>
</dbReference>
<dbReference type="InterPro" id="IPR015946">
    <property type="entry name" value="KH_dom-like_a/b"/>
</dbReference>
<evidence type="ECO:0000313" key="14">
    <source>
        <dbReference type="Proteomes" id="UP000602260"/>
    </source>
</evidence>
<feature type="region of interest" description="G1" evidence="9">
    <location>
        <begin position="14"/>
        <end position="21"/>
    </location>
</feature>
<dbReference type="NCBIfam" id="TIGR00436">
    <property type="entry name" value="era"/>
    <property type="match status" value="1"/>
</dbReference>
<dbReference type="EMBL" id="JACOPN010000002">
    <property type="protein sequence ID" value="MBC5716411.1"/>
    <property type="molecule type" value="Genomic_DNA"/>
</dbReference>
<feature type="region of interest" description="G3" evidence="9">
    <location>
        <begin position="61"/>
        <end position="64"/>
    </location>
</feature>
<dbReference type="GO" id="GO:0070181">
    <property type="term" value="F:small ribosomal subunit rRNA binding"/>
    <property type="evidence" value="ECO:0007669"/>
    <property type="project" value="UniProtKB-UniRule"/>
</dbReference>
<dbReference type="CDD" id="cd22534">
    <property type="entry name" value="KH-II_Era"/>
    <property type="match status" value="1"/>
</dbReference>
<keyword evidence="4 8" id="KW-0547">Nucleotide-binding</keyword>
<feature type="region of interest" description="G4" evidence="9">
    <location>
        <begin position="123"/>
        <end position="126"/>
    </location>
</feature>
<dbReference type="PROSITE" id="PS50823">
    <property type="entry name" value="KH_TYPE_2"/>
    <property type="match status" value="1"/>
</dbReference>
<keyword evidence="7 8" id="KW-0472">Membrane</keyword>
<dbReference type="GO" id="GO:0003924">
    <property type="term" value="F:GTPase activity"/>
    <property type="evidence" value="ECO:0007669"/>
    <property type="project" value="UniProtKB-UniRule"/>
</dbReference>
<feature type="binding site" evidence="8">
    <location>
        <begin position="14"/>
        <end position="21"/>
    </location>
    <ligand>
        <name>GTP</name>
        <dbReference type="ChEBI" id="CHEBI:37565"/>
    </ligand>
</feature>
<evidence type="ECO:0000256" key="2">
    <source>
        <dbReference type="ARBA" id="ARBA00020484"/>
    </source>
</evidence>
<comment type="similarity">
    <text evidence="1 8 9 10">Belongs to the TRAFAC class TrmE-Era-EngA-EngB-Septin-like GTPase superfamily. Era GTPase family.</text>
</comment>
<dbReference type="RefSeq" id="WP_186877864.1">
    <property type="nucleotide sequence ID" value="NZ_JACOPN010000002.1"/>
</dbReference>
<evidence type="ECO:0000256" key="1">
    <source>
        <dbReference type="ARBA" id="ARBA00007921"/>
    </source>
</evidence>
<evidence type="ECO:0000259" key="12">
    <source>
        <dbReference type="PROSITE" id="PS51713"/>
    </source>
</evidence>
<dbReference type="SUPFAM" id="SSF54814">
    <property type="entry name" value="Prokaryotic type KH domain (KH-domain type II)"/>
    <property type="match status" value="1"/>
</dbReference>
<keyword evidence="5 8" id="KW-0694">RNA-binding</keyword>
<dbReference type="InterPro" id="IPR004044">
    <property type="entry name" value="KH_dom_type_2"/>
</dbReference>
<comment type="subunit">
    <text evidence="8">Monomer.</text>
</comment>
<evidence type="ECO:0000256" key="4">
    <source>
        <dbReference type="ARBA" id="ARBA00022741"/>
    </source>
</evidence>
<dbReference type="FunFam" id="3.30.300.20:FF:000003">
    <property type="entry name" value="GTPase Era"/>
    <property type="match status" value="1"/>
</dbReference>
<dbReference type="InterPro" id="IPR005225">
    <property type="entry name" value="Small_GTP-bd"/>
</dbReference>
<keyword evidence="6 8" id="KW-0342">GTP-binding</keyword>
<dbReference type="GO" id="GO:0005525">
    <property type="term" value="F:GTP binding"/>
    <property type="evidence" value="ECO:0007669"/>
    <property type="project" value="UniProtKB-UniRule"/>
</dbReference>
<proteinExistence type="inferred from homology"/>
<keyword evidence="14" id="KW-1185">Reference proteome</keyword>
<dbReference type="PROSITE" id="PS51713">
    <property type="entry name" value="G_ERA"/>
    <property type="match status" value="1"/>
</dbReference>
<evidence type="ECO:0000256" key="7">
    <source>
        <dbReference type="ARBA" id="ARBA00023136"/>
    </source>
</evidence>
<dbReference type="NCBIfam" id="NF000908">
    <property type="entry name" value="PRK00089.1"/>
    <property type="match status" value="1"/>
</dbReference>
<dbReference type="CDD" id="cd04163">
    <property type="entry name" value="Era"/>
    <property type="match status" value="1"/>
</dbReference>
<feature type="region of interest" description="G5" evidence="9">
    <location>
        <begin position="153"/>
        <end position="155"/>
    </location>
</feature>
<evidence type="ECO:0000256" key="8">
    <source>
        <dbReference type="HAMAP-Rule" id="MF_00367"/>
    </source>
</evidence>
<evidence type="ECO:0000256" key="3">
    <source>
        <dbReference type="ARBA" id="ARBA00022517"/>
    </source>
</evidence>
<dbReference type="SUPFAM" id="SSF52540">
    <property type="entry name" value="P-loop containing nucleoside triphosphate hydrolases"/>
    <property type="match status" value="1"/>
</dbReference>
<dbReference type="GO" id="GO:0000028">
    <property type="term" value="P:ribosomal small subunit assembly"/>
    <property type="evidence" value="ECO:0007669"/>
    <property type="project" value="TreeGrafter"/>
</dbReference>
<dbReference type="PANTHER" id="PTHR42698">
    <property type="entry name" value="GTPASE ERA"/>
    <property type="match status" value="1"/>
</dbReference>
<keyword evidence="8" id="KW-0699">rRNA-binding</keyword>
<keyword evidence="3 8" id="KW-0690">Ribosome biogenesis</keyword>
<evidence type="ECO:0000256" key="5">
    <source>
        <dbReference type="ARBA" id="ARBA00022884"/>
    </source>
</evidence>
<comment type="subcellular location">
    <subcellularLocation>
        <location evidence="8">Cytoplasm</location>
    </subcellularLocation>
    <subcellularLocation>
        <location evidence="8">Cell membrane</location>
        <topology evidence="8">Peripheral membrane protein</topology>
    </subcellularLocation>
</comment>
<dbReference type="Pfam" id="PF01926">
    <property type="entry name" value="MMR_HSR1"/>
    <property type="match status" value="1"/>
</dbReference>
<evidence type="ECO:0000256" key="9">
    <source>
        <dbReference type="PROSITE-ProRule" id="PRU01050"/>
    </source>
</evidence>
<evidence type="ECO:0000313" key="13">
    <source>
        <dbReference type="EMBL" id="MBC5716411.1"/>
    </source>
</evidence>
<dbReference type="GO" id="GO:0005829">
    <property type="term" value="C:cytosol"/>
    <property type="evidence" value="ECO:0007669"/>
    <property type="project" value="TreeGrafter"/>
</dbReference>
<dbReference type="GO" id="GO:0043024">
    <property type="term" value="F:ribosomal small subunit binding"/>
    <property type="evidence" value="ECO:0007669"/>
    <property type="project" value="TreeGrafter"/>
</dbReference>
<keyword evidence="8" id="KW-0963">Cytoplasm</keyword>
<comment type="function">
    <text evidence="8">An essential GTPase that binds both GDP and GTP, with rapid nucleotide exchange. Plays a role in 16S rRNA processing and 30S ribosomal subunit biogenesis and possibly also in cell cycle regulation and energy metabolism.</text>
</comment>
<feature type="region of interest" description="G2" evidence="9">
    <location>
        <begin position="40"/>
        <end position="44"/>
    </location>
</feature>
<protein>
    <recommendedName>
        <fullName evidence="2 8">GTPase Era</fullName>
    </recommendedName>
</protein>
<dbReference type="AlphaFoldDB" id="A0A8J6J389"/>
<dbReference type="InterPro" id="IPR006073">
    <property type="entry name" value="GTP-bd"/>
</dbReference>
<keyword evidence="8" id="KW-1003">Cell membrane</keyword>
<reference evidence="13" key="1">
    <citation type="submission" date="2020-08" db="EMBL/GenBank/DDBJ databases">
        <title>Genome public.</title>
        <authorList>
            <person name="Liu C."/>
            <person name="Sun Q."/>
        </authorList>
    </citation>
    <scope>NUCLEOTIDE SEQUENCE</scope>
    <source>
        <strain evidence="13">BX5</strain>
    </source>
</reference>
<comment type="caution">
    <text evidence="13">The sequence shown here is derived from an EMBL/GenBank/DDBJ whole genome shotgun (WGS) entry which is preliminary data.</text>
</comment>
<accession>A0A8J6J389</accession>
<evidence type="ECO:0000256" key="6">
    <source>
        <dbReference type="ARBA" id="ARBA00023134"/>
    </source>
</evidence>
<organism evidence="13 14">
    <name type="scientific">Flintibacter faecis</name>
    <dbReference type="NCBI Taxonomy" id="2763047"/>
    <lineage>
        <taxon>Bacteria</taxon>
        <taxon>Bacillati</taxon>
        <taxon>Bacillota</taxon>
        <taxon>Clostridia</taxon>
        <taxon>Eubacteriales</taxon>
        <taxon>Flintibacter</taxon>
    </lineage>
</organism>
<dbReference type="InterPro" id="IPR030388">
    <property type="entry name" value="G_ERA_dom"/>
</dbReference>
<sequence>MAEIKKSGIITICGRPNVGKSTLTNALVGEKVAIVTNKPQTTRNRICGVRTRGESQFVFVDTPGLHKARTRLGDYMVNVVKESVADVDAVMLLVEPIPNVGGPEEQLIARMKKLSCPAVLVINKVDTLDKKEKLLEVIQTYEQVHQFQAVVPISAKTGEGVDELLDVLESYLPQGPQLFPEDMTSDQPERQMMAEILREKLLLCLDKEIPHGTAVEITRFAERDDEVVEVEATIYCEKNSHKGIIIGKGGSMLKKVSTLARQDMERFMGTKVYLQTWVKVKENWRDNPAAIQNFGYKGDKA</sequence>
<dbReference type="GO" id="GO:0005886">
    <property type="term" value="C:plasma membrane"/>
    <property type="evidence" value="ECO:0007669"/>
    <property type="project" value="UniProtKB-SubCell"/>
</dbReference>
<dbReference type="Proteomes" id="UP000602260">
    <property type="component" value="Unassembled WGS sequence"/>
</dbReference>
<dbReference type="PANTHER" id="PTHR42698:SF1">
    <property type="entry name" value="GTPASE ERA, MITOCHONDRIAL"/>
    <property type="match status" value="1"/>
</dbReference>
<feature type="domain" description="Era-type G" evidence="12">
    <location>
        <begin position="6"/>
        <end position="174"/>
    </location>
</feature>
<evidence type="ECO:0000256" key="10">
    <source>
        <dbReference type="RuleBase" id="RU003761"/>
    </source>
</evidence>
<feature type="domain" description="KH type-2" evidence="11">
    <location>
        <begin position="205"/>
        <end position="282"/>
    </location>
</feature>
<name>A0A8J6J389_9FIRM</name>
<dbReference type="InterPro" id="IPR005662">
    <property type="entry name" value="GTPase_Era-like"/>
</dbReference>
<dbReference type="Gene3D" id="3.40.50.300">
    <property type="entry name" value="P-loop containing nucleotide triphosphate hydrolases"/>
    <property type="match status" value="1"/>
</dbReference>
<evidence type="ECO:0000259" key="11">
    <source>
        <dbReference type="PROSITE" id="PS50823"/>
    </source>
</evidence>
<gene>
    <name evidence="8 13" type="primary">era</name>
    <name evidence="13" type="ORF">H8S55_03580</name>
</gene>
<dbReference type="NCBIfam" id="TIGR00231">
    <property type="entry name" value="small_GTP"/>
    <property type="match status" value="1"/>
</dbReference>
<feature type="binding site" evidence="8">
    <location>
        <begin position="123"/>
        <end position="126"/>
    </location>
    <ligand>
        <name>GTP</name>
        <dbReference type="ChEBI" id="CHEBI:37565"/>
    </ligand>
</feature>
<dbReference type="Gene3D" id="3.30.300.20">
    <property type="match status" value="1"/>
</dbReference>
<dbReference type="FunFam" id="3.40.50.300:FF:000094">
    <property type="entry name" value="GTPase Era"/>
    <property type="match status" value="1"/>
</dbReference>